<reference evidence="3 4" key="1">
    <citation type="journal article" date="2019" name="Nat. Plants">
        <title>Stout camphor tree genome fills gaps in understanding of flowering plant genome evolution.</title>
        <authorList>
            <person name="Chaw S.M."/>
            <person name="Liu Y.C."/>
            <person name="Wu Y.W."/>
            <person name="Wang H.Y."/>
            <person name="Lin C.I."/>
            <person name="Wu C.S."/>
            <person name="Ke H.M."/>
            <person name="Chang L.Y."/>
            <person name="Hsu C.Y."/>
            <person name="Yang H.T."/>
            <person name="Sudianto E."/>
            <person name="Hsu M.H."/>
            <person name="Wu K.P."/>
            <person name="Wang L.N."/>
            <person name="Leebens-Mack J.H."/>
            <person name="Tsai I.J."/>
        </authorList>
    </citation>
    <scope>NUCLEOTIDE SEQUENCE [LARGE SCALE GENOMIC DNA]</scope>
    <source>
        <strain evidence="4">cv. Chaw 1501</strain>
        <tissue evidence="3">Young leaves</tissue>
    </source>
</reference>
<dbReference type="PANTHER" id="PTHR33429:SF23">
    <property type="entry name" value="OS02G0709350 PROTEIN"/>
    <property type="match status" value="1"/>
</dbReference>
<dbReference type="EMBL" id="QPKB01000010">
    <property type="protein sequence ID" value="RWR93941.1"/>
    <property type="molecule type" value="Genomic_DNA"/>
</dbReference>
<organism evidence="3 4">
    <name type="scientific">Cinnamomum micranthum f. kanehirae</name>
    <dbReference type="NCBI Taxonomy" id="337451"/>
    <lineage>
        <taxon>Eukaryota</taxon>
        <taxon>Viridiplantae</taxon>
        <taxon>Streptophyta</taxon>
        <taxon>Embryophyta</taxon>
        <taxon>Tracheophyta</taxon>
        <taxon>Spermatophyta</taxon>
        <taxon>Magnoliopsida</taxon>
        <taxon>Magnoliidae</taxon>
        <taxon>Laurales</taxon>
        <taxon>Lauraceae</taxon>
        <taxon>Cinnamomum</taxon>
    </lineage>
</organism>
<dbReference type="Proteomes" id="UP000283530">
    <property type="component" value="Unassembled WGS sequence"/>
</dbReference>
<evidence type="ECO:0000256" key="2">
    <source>
        <dbReference type="SAM" id="Phobius"/>
    </source>
</evidence>
<sequence>MATSQLPDQQQQPAIYPQAASSGDYHSSGSVGPFFAVLAVITVLTALSCVLGRVCARRAEGLDSRYDCLEWMRRRCRHFGAADVENRHKAADNVEVTNKPQENEQPQPQPTAA</sequence>
<dbReference type="OrthoDB" id="1738567at2759"/>
<name>A0A3S3PMJ2_9MAGN</name>
<feature type="region of interest" description="Disordered" evidence="1">
    <location>
        <begin position="87"/>
        <end position="113"/>
    </location>
</feature>
<keyword evidence="2" id="KW-0812">Transmembrane</keyword>
<evidence type="ECO:0000313" key="3">
    <source>
        <dbReference type="EMBL" id="RWR93941.1"/>
    </source>
</evidence>
<accession>A0A3S3PMJ2</accession>
<proteinExistence type="predicted"/>
<feature type="transmembrane region" description="Helical" evidence="2">
    <location>
        <begin position="34"/>
        <end position="56"/>
    </location>
</feature>
<keyword evidence="2" id="KW-0472">Membrane</keyword>
<keyword evidence="4" id="KW-1185">Reference proteome</keyword>
<gene>
    <name evidence="3" type="ORF">CKAN_02321900</name>
</gene>
<feature type="region of interest" description="Disordered" evidence="1">
    <location>
        <begin position="1"/>
        <end position="26"/>
    </location>
</feature>
<keyword evidence="2" id="KW-1133">Transmembrane helix</keyword>
<protein>
    <submittedName>
        <fullName evidence="3">Putative calcium-binding protein CML12</fullName>
    </submittedName>
</protein>
<evidence type="ECO:0000313" key="4">
    <source>
        <dbReference type="Proteomes" id="UP000283530"/>
    </source>
</evidence>
<evidence type="ECO:0000256" key="1">
    <source>
        <dbReference type="SAM" id="MobiDB-lite"/>
    </source>
</evidence>
<dbReference type="AlphaFoldDB" id="A0A3S3PMJ2"/>
<dbReference type="PANTHER" id="PTHR33429">
    <property type="entry name" value="OS02G0708000 PROTEIN-RELATED"/>
    <property type="match status" value="1"/>
</dbReference>
<feature type="compositionally biased region" description="Low complexity" evidence="1">
    <location>
        <begin position="7"/>
        <end position="20"/>
    </location>
</feature>
<comment type="caution">
    <text evidence="3">The sequence shown here is derived from an EMBL/GenBank/DDBJ whole genome shotgun (WGS) entry which is preliminary data.</text>
</comment>